<dbReference type="PANTHER" id="PTHR45348">
    <property type="entry name" value="HYPOTHETICAL OXIDOREDUCTASE (EUROFUNG)"/>
    <property type="match status" value="1"/>
</dbReference>
<sequence>MAHEHKASLLLQKHGKLEVGTRPTPVPQGKQALVKVTAAAVNPLDWKIIDYGVWIEKFPAVLGFDGAGVIHAVGPEVTGFKAGDKVFFQGNVDPVDQGVYQQYSIVDTELLAKTPNNINDDQASTIPVCAVTAYFGLFQKTGISPPLSGPTASGKSILILGGSSSVGQFGEQAFISRIFARFLINLYPAIQFARLAGFSTIVTTASSQHADFLKSLGATHLFDRNVDVKTIQSAFETPVSFVFDTVGTETTQLLAFDVLTTPSLVPGARLSLLLTPVDSLKEKNSGDKVNVDHVFGSSYVFRDLSIPFWQKIEEWVKNGEIVPNRVQLVNGGLAGVPEALDLSRKGVSGVKIVVRPQE</sequence>
<dbReference type="InterPro" id="IPR013149">
    <property type="entry name" value="ADH-like_C"/>
</dbReference>
<dbReference type="AlphaFoldDB" id="A0A8H3A0J5"/>
<gene>
    <name evidence="2" type="ORF">RDB_LOCUS18589</name>
</gene>
<dbReference type="InterPro" id="IPR020843">
    <property type="entry name" value="ER"/>
</dbReference>
<dbReference type="SUPFAM" id="SSF51735">
    <property type="entry name" value="NAD(P)-binding Rossmann-fold domains"/>
    <property type="match status" value="1"/>
</dbReference>
<dbReference type="InterPro" id="IPR013154">
    <property type="entry name" value="ADH-like_N"/>
</dbReference>
<dbReference type="Pfam" id="PF00107">
    <property type="entry name" value="ADH_zinc_N"/>
    <property type="match status" value="1"/>
</dbReference>
<dbReference type="InterPro" id="IPR036291">
    <property type="entry name" value="NAD(P)-bd_dom_sf"/>
</dbReference>
<dbReference type="Gene3D" id="3.90.180.10">
    <property type="entry name" value="Medium-chain alcohol dehydrogenases, catalytic domain"/>
    <property type="match status" value="1"/>
</dbReference>
<dbReference type="SMART" id="SM00829">
    <property type="entry name" value="PKS_ER"/>
    <property type="match status" value="1"/>
</dbReference>
<protein>
    <recommendedName>
        <fullName evidence="1">Enoyl reductase (ER) domain-containing protein</fullName>
    </recommendedName>
</protein>
<proteinExistence type="predicted"/>
<reference evidence="2" key="1">
    <citation type="submission" date="2021-01" db="EMBL/GenBank/DDBJ databases">
        <authorList>
            <person name="Kaushik A."/>
        </authorList>
    </citation>
    <scope>NUCLEOTIDE SEQUENCE</scope>
    <source>
        <strain evidence="2">AG2-2IIIB</strain>
    </source>
</reference>
<evidence type="ECO:0000259" key="1">
    <source>
        <dbReference type="SMART" id="SM00829"/>
    </source>
</evidence>
<dbReference type="InterPro" id="IPR047122">
    <property type="entry name" value="Trans-enoyl_RdTase-like"/>
</dbReference>
<dbReference type="EMBL" id="CAJMWT010001000">
    <property type="protein sequence ID" value="CAE6370959.1"/>
    <property type="molecule type" value="Genomic_DNA"/>
</dbReference>
<dbReference type="InterPro" id="IPR011032">
    <property type="entry name" value="GroES-like_sf"/>
</dbReference>
<organism evidence="2 3">
    <name type="scientific">Rhizoctonia solani</name>
    <dbReference type="NCBI Taxonomy" id="456999"/>
    <lineage>
        <taxon>Eukaryota</taxon>
        <taxon>Fungi</taxon>
        <taxon>Dikarya</taxon>
        <taxon>Basidiomycota</taxon>
        <taxon>Agaricomycotina</taxon>
        <taxon>Agaricomycetes</taxon>
        <taxon>Cantharellales</taxon>
        <taxon>Ceratobasidiaceae</taxon>
        <taxon>Rhizoctonia</taxon>
    </lineage>
</organism>
<evidence type="ECO:0000313" key="2">
    <source>
        <dbReference type="EMBL" id="CAE6370959.1"/>
    </source>
</evidence>
<evidence type="ECO:0000313" key="3">
    <source>
        <dbReference type="Proteomes" id="UP000663843"/>
    </source>
</evidence>
<comment type="caution">
    <text evidence="2">The sequence shown here is derived from an EMBL/GenBank/DDBJ whole genome shotgun (WGS) entry which is preliminary data.</text>
</comment>
<dbReference type="GO" id="GO:0016651">
    <property type="term" value="F:oxidoreductase activity, acting on NAD(P)H"/>
    <property type="evidence" value="ECO:0007669"/>
    <property type="project" value="InterPro"/>
</dbReference>
<dbReference type="Pfam" id="PF08240">
    <property type="entry name" value="ADH_N"/>
    <property type="match status" value="1"/>
</dbReference>
<dbReference type="PANTHER" id="PTHR45348:SF2">
    <property type="entry name" value="ZINC-TYPE ALCOHOL DEHYDROGENASE-LIKE PROTEIN C2E1P3.01"/>
    <property type="match status" value="1"/>
</dbReference>
<dbReference type="Proteomes" id="UP000663843">
    <property type="component" value="Unassembled WGS sequence"/>
</dbReference>
<dbReference type="SUPFAM" id="SSF50129">
    <property type="entry name" value="GroES-like"/>
    <property type="match status" value="1"/>
</dbReference>
<dbReference type="CDD" id="cd08249">
    <property type="entry name" value="enoyl_reductase_like"/>
    <property type="match status" value="1"/>
</dbReference>
<name>A0A8H3A0J5_9AGAM</name>
<dbReference type="Gene3D" id="3.40.50.720">
    <property type="entry name" value="NAD(P)-binding Rossmann-like Domain"/>
    <property type="match status" value="1"/>
</dbReference>
<feature type="domain" description="Enoyl reductase (ER)" evidence="1">
    <location>
        <begin position="15"/>
        <end position="354"/>
    </location>
</feature>
<accession>A0A8H3A0J5</accession>